<dbReference type="EMBL" id="SDLO01000006">
    <property type="protein sequence ID" value="TDK90598.1"/>
    <property type="molecule type" value="Genomic_DNA"/>
</dbReference>
<dbReference type="RefSeq" id="WP_133426367.1">
    <property type="nucleotide sequence ID" value="NZ_SDLO01000006.1"/>
</dbReference>
<feature type="signal peptide" evidence="1">
    <location>
        <begin position="1"/>
        <end position="22"/>
    </location>
</feature>
<sequence>MLFATTARLVCTVATAATLAVAGCGTAGHSSNSSAGTAGATAAAGNSGAGDFCTLDAKLVARKLRDMNSAFGSGAANQSQIVDDLLKDAPVTQGELIAAAPAEPHRYLEDLADPNKMDAMLDNMKALNDWALKNCDAKYRPLFEEHGKLVG</sequence>
<dbReference type="Proteomes" id="UP000294929">
    <property type="component" value="Unassembled WGS sequence"/>
</dbReference>
<evidence type="ECO:0008006" key="4">
    <source>
        <dbReference type="Google" id="ProtNLM"/>
    </source>
</evidence>
<evidence type="ECO:0000313" key="2">
    <source>
        <dbReference type="EMBL" id="TDK90598.1"/>
    </source>
</evidence>
<name>A0A4V3AWH7_MYCMU</name>
<accession>A0A4V3AWH7</accession>
<keyword evidence="1" id="KW-0732">Signal</keyword>
<evidence type="ECO:0000256" key="1">
    <source>
        <dbReference type="SAM" id="SignalP"/>
    </source>
</evidence>
<reference evidence="2 3" key="1">
    <citation type="submission" date="2019-01" db="EMBL/GenBank/DDBJ databases">
        <title>High-quality-draft genome sequences of five non-tuberculosis mycobacteriaceae isolated from a nosocomial environment.</title>
        <authorList>
            <person name="Tiago I."/>
            <person name="Alarico S."/>
            <person name="Pereira S.G."/>
            <person name="Coelho C."/>
            <person name="Maranha A."/>
            <person name="Empadinhas N."/>
        </authorList>
    </citation>
    <scope>NUCLEOTIDE SEQUENCE [LARGE SCALE GENOMIC DNA]</scope>
    <source>
        <strain evidence="2 3">24AIII</strain>
    </source>
</reference>
<gene>
    <name evidence="2" type="ORF">EUA03_09290</name>
</gene>
<comment type="caution">
    <text evidence="2">The sequence shown here is derived from an EMBL/GenBank/DDBJ whole genome shotgun (WGS) entry which is preliminary data.</text>
</comment>
<evidence type="ECO:0000313" key="3">
    <source>
        <dbReference type="Proteomes" id="UP000294929"/>
    </source>
</evidence>
<organism evidence="2 3">
    <name type="scientific">Mycolicibacterium mucogenicum</name>
    <name type="common">Mycobacterium mucogenicum</name>
    <dbReference type="NCBI Taxonomy" id="56689"/>
    <lineage>
        <taxon>Bacteria</taxon>
        <taxon>Bacillati</taxon>
        <taxon>Actinomycetota</taxon>
        <taxon>Actinomycetes</taxon>
        <taxon>Mycobacteriales</taxon>
        <taxon>Mycobacteriaceae</taxon>
        <taxon>Mycolicibacterium</taxon>
    </lineage>
</organism>
<dbReference type="AlphaFoldDB" id="A0A4V3AWH7"/>
<feature type="chain" id="PRO_5038577927" description="Hemophore-related protein" evidence="1">
    <location>
        <begin position="23"/>
        <end position="151"/>
    </location>
</feature>
<proteinExistence type="predicted"/>
<protein>
    <recommendedName>
        <fullName evidence="4">Hemophore-related protein</fullName>
    </recommendedName>
</protein>